<dbReference type="Gene3D" id="2.120.10.80">
    <property type="entry name" value="Kelch-type beta propeller"/>
    <property type="match status" value="1"/>
</dbReference>
<dbReference type="InterPro" id="IPR006652">
    <property type="entry name" value="Kelch_1"/>
</dbReference>
<dbReference type="InterPro" id="IPR015915">
    <property type="entry name" value="Kelch-typ_b-propeller"/>
</dbReference>
<name>A0AAU9K9H6_9CILI</name>
<accession>A0AAU9K9H6</accession>
<dbReference type="Pfam" id="PF01344">
    <property type="entry name" value="Kelch_1"/>
    <property type="match status" value="1"/>
</dbReference>
<organism evidence="1 2">
    <name type="scientific">Blepharisma stoltei</name>
    <dbReference type="NCBI Taxonomy" id="1481888"/>
    <lineage>
        <taxon>Eukaryota</taxon>
        <taxon>Sar</taxon>
        <taxon>Alveolata</taxon>
        <taxon>Ciliophora</taxon>
        <taxon>Postciliodesmatophora</taxon>
        <taxon>Heterotrichea</taxon>
        <taxon>Heterotrichida</taxon>
        <taxon>Blepharismidae</taxon>
        <taxon>Blepharisma</taxon>
    </lineage>
</organism>
<dbReference type="Proteomes" id="UP001162131">
    <property type="component" value="Unassembled WGS sequence"/>
</dbReference>
<reference evidence="1" key="1">
    <citation type="submission" date="2021-09" db="EMBL/GenBank/DDBJ databases">
        <authorList>
            <consortium name="AG Swart"/>
            <person name="Singh M."/>
            <person name="Singh A."/>
            <person name="Seah K."/>
            <person name="Emmerich C."/>
        </authorList>
    </citation>
    <scope>NUCLEOTIDE SEQUENCE</scope>
    <source>
        <strain evidence="1">ATCC30299</strain>
    </source>
</reference>
<keyword evidence="2" id="KW-1185">Reference proteome</keyword>
<comment type="caution">
    <text evidence="1">The sequence shown here is derived from an EMBL/GenBank/DDBJ whole genome shotgun (WGS) entry which is preliminary data.</text>
</comment>
<proteinExistence type="predicted"/>
<evidence type="ECO:0000313" key="1">
    <source>
        <dbReference type="EMBL" id="CAG9329812.1"/>
    </source>
</evidence>
<gene>
    <name evidence="1" type="ORF">BSTOLATCC_MIC49427</name>
</gene>
<dbReference type="AlphaFoldDB" id="A0AAU9K9H6"/>
<dbReference type="SUPFAM" id="SSF117281">
    <property type="entry name" value="Kelch motif"/>
    <property type="match status" value="1"/>
</dbReference>
<evidence type="ECO:0000313" key="2">
    <source>
        <dbReference type="Proteomes" id="UP001162131"/>
    </source>
</evidence>
<sequence>MYPLFGTTLIFDSKYKAHKLPSGTPCFYSSAIYFNKSVYCFGGSNGQGLLNLSCRFDLNSNRWIKLAPMPKPDWYCNLITFNRNILISGVWNKTIWLYSVDIDSFSVIPYEFAWLKRKIAELEISTFEKE</sequence>
<dbReference type="EMBL" id="CAJZBQ010000048">
    <property type="protein sequence ID" value="CAG9329812.1"/>
    <property type="molecule type" value="Genomic_DNA"/>
</dbReference>
<protein>
    <submittedName>
        <fullName evidence="1">Uncharacterized protein</fullName>
    </submittedName>
</protein>